<keyword evidence="7" id="KW-1185">Reference proteome</keyword>
<dbReference type="InterPro" id="IPR050109">
    <property type="entry name" value="HTH-type_TetR-like_transc_reg"/>
</dbReference>
<dbReference type="InterPro" id="IPR036271">
    <property type="entry name" value="Tet_transcr_reg_TetR-rel_C_sf"/>
</dbReference>
<dbReference type="PANTHER" id="PTHR30055">
    <property type="entry name" value="HTH-TYPE TRANSCRIPTIONAL REGULATOR RUTR"/>
    <property type="match status" value="1"/>
</dbReference>
<feature type="DNA-binding region" description="H-T-H motif" evidence="4">
    <location>
        <begin position="43"/>
        <end position="62"/>
    </location>
</feature>
<name>A0A9J9HAA7_RHIWR</name>
<dbReference type="InterPro" id="IPR001647">
    <property type="entry name" value="HTH_TetR"/>
</dbReference>
<protein>
    <submittedName>
        <fullName evidence="6">Transcriptional regulator, TetR family</fullName>
    </submittedName>
</protein>
<keyword evidence="3" id="KW-0804">Transcription</keyword>
<proteinExistence type="predicted"/>
<keyword evidence="2 4" id="KW-0238">DNA-binding</keyword>
<accession>A0A9J9HAA7</accession>
<keyword evidence="1" id="KW-0805">Transcription regulation</keyword>
<dbReference type="Pfam" id="PF00440">
    <property type="entry name" value="TetR_N"/>
    <property type="match status" value="1"/>
</dbReference>
<evidence type="ECO:0000256" key="3">
    <source>
        <dbReference type="ARBA" id="ARBA00023163"/>
    </source>
</evidence>
<evidence type="ECO:0000313" key="7">
    <source>
        <dbReference type="Proteomes" id="UP000001989"/>
    </source>
</evidence>
<dbReference type="GO" id="GO:0000976">
    <property type="term" value="F:transcription cis-regulatory region binding"/>
    <property type="evidence" value="ECO:0007669"/>
    <property type="project" value="TreeGrafter"/>
</dbReference>
<dbReference type="GO" id="GO:0003700">
    <property type="term" value="F:DNA-binding transcription factor activity"/>
    <property type="evidence" value="ECO:0007669"/>
    <property type="project" value="TreeGrafter"/>
</dbReference>
<gene>
    <name evidence="6" type="ordered locus">Swit_1553</name>
</gene>
<dbReference type="EMBL" id="CP000699">
    <property type="protein sequence ID" value="ABQ67916.1"/>
    <property type="molecule type" value="Genomic_DNA"/>
</dbReference>
<dbReference type="Gene3D" id="1.10.357.10">
    <property type="entry name" value="Tetracycline Repressor, domain 2"/>
    <property type="match status" value="1"/>
</dbReference>
<dbReference type="PROSITE" id="PS50977">
    <property type="entry name" value="HTH_TETR_2"/>
    <property type="match status" value="1"/>
</dbReference>
<dbReference type="PANTHER" id="PTHR30055:SF148">
    <property type="entry name" value="TETR-FAMILY TRANSCRIPTIONAL REGULATOR"/>
    <property type="match status" value="1"/>
</dbReference>
<evidence type="ECO:0000313" key="6">
    <source>
        <dbReference type="EMBL" id="ABQ67916.1"/>
    </source>
</evidence>
<sequence>MATQISETPRSRTSGRPRSESVRRVILSAAMELLKEESLQAITIEAIARKAGVSKATIYRWWSSKASVVIEAFMEHHIIRTPMRHDLHPVTAIVQHWRSLAEHYSGWPGRVVAQILAEGQSDPDVLREFRQHFYHNRRALVAEVFEQARPVLKLDEHADLDEISGMLYAPLYMKLMWGYPPISAAFIKSFPITYFRTLGVDLDEDGNVTDGK</sequence>
<evidence type="ECO:0000256" key="2">
    <source>
        <dbReference type="ARBA" id="ARBA00023125"/>
    </source>
</evidence>
<dbReference type="Gene3D" id="1.10.10.60">
    <property type="entry name" value="Homeodomain-like"/>
    <property type="match status" value="1"/>
</dbReference>
<dbReference type="SUPFAM" id="SSF48498">
    <property type="entry name" value="Tetracyclin repressor-like, C-terminal domain"/>
    <property type="match status" value="1"/>
</dbReference>
<dbReference type="PRINTS" id="PR00455">
    <property type="entry name" value="HTHTETR"/>
</dbReference>
<dbReference type="Pfam" id="PF16859">
    <property type="entry name" value="TetR_C_11"/>
    <property type="match status" value="1"/>
</dbReference>
<reference evidence="6 7" key="1">
    <citation type="journal article" date="2010" name="J. Bacteriol.">
        <title>Genome sequence of the dioxin-mineralizing bacterium Sphingomonas wittichii RW1.</title>
        <authorList>
            <person name="Miller T.R."/>
            <person name="Delcher A.L."/>
            <person name="Salzberg S.L."/>
            <person name="Saunders E."/>
            <person name="Detter J.C."/>
            <person name="Halden R.U."/>
        </authorList>
    </citation>
    <scope>NUCLEOTIDE SEQUENCE [LARGE SCALE GENOMIC DNA]</scope>
    <source>
        <strain evidence="7">DSM 6014 / CCUG 31198 / JCM 15750 / NBRC 105917 / EY 4224 / RW1</strain>
    </source>
</reference>
<dbReference type="Proteomes" id="UP000001989">
    <property type="component" value="Chromosome"/>
</dbReference>
<dbReference type="InterPro" id="IPR011075">
    <property type="entry name" value="TetR_C"/>
</dbReference>
<dbReference type="AlphaFoldDB" id="A0A9J9HAA7"/>
<organism evidence="6 7">
    <name type="scientific">Rhizorhabdus wittichii (strain DSM 6014 / CCUG 31198 / JCM 15750 / NBRC 105917 / EY 4224 / RW1)</name>
    <name type="common">Sphingomonas wittichii</name>
    <dbReference type="NCBI Taxonomy" id="392499"/>
    <lineage>
        <taxon>Bacteria</taxon>
        <taxon>Pseudomonadati</taxon>
        <taxon>Pseudomonadota</taxon>
        <taxon>Alphaproteobacteria</taxon>
        <taxon>Sphingomonadales</taxon>
        <taxon>Sphingomonadaceae</taxon>
        <taxon>Rhizorhabdus</taxon>
    </lineage>
</organism>
<evidence type="ECO:0000256" key="1">
    <source>
        <dbReference type="ARBA" id="ARBA00023015"/>
    </source>
</evidence>
<feature type="domain" description="HTH tetR-type" evidence="5">
    <location>
        <begin position="20"/>
        <end position="80"/>
    </location>
</feature>
<evidence type="ECO:0000256" key="4">
    <source>
        <dbReference type="PROSITE-ProRule" id="PRU00335"/>
    </source>
</evidence>
<dbReference type="KEGG" id="swi:Swit_1553"/>
<dbReference type="SUPFAM" id="SSF46689">
    <property type="entry name" value="Homeodomain-like"/>
    <property type="match status" value="1"/>
</dbReference>
<evidence type="ECO:0000259" key="5">
    <source>
        <dbReference type="PROSITE" id="PS50977"/>
    </source>
</evidence>
<dbReference type="InterPro" id="IPR009057">
    <property type="entry name" value="Homeodomain-like_sf"/>
</dbReference>